<organism evidence="1 2">
    <name type="scientific">Pleurodeles waltl</name>
    <name type="common">Iberian ribbed newt</name>
    <dbReference type="NCBI Taxonomy" id="8319"/>
    <lineage>
        <taxon>Eukaryota</taxon>
        <taxon>Metazoa</taxon>
        <taxon>Chordata</taxon>
        <taxon>Craniata</taxon>
        <taxon>Vertebrata</taxon>
        <taxon>Euteleostomi</taxon>
        <taxon>Amphibia</taxon>
        <taxon>Batrachia</taxon>
        <taxon>Caudata</taxon>
        <taxon>Salamandroidea</taxon>
        <taxon>Salamandridae</taxon>
        <taxon>Pleurodelinae</taxon>
        <taxon>Pleurodeles</taxon>
    </lineage>
</organism>
<comment type="caution">
    <text evidence="1">The sequence shown here is derived from an EMBL/GenBank/DDBJ whole genome shotgun (WGS) entry which is preliminary data.</text>
</comment>
<sequence>MPQSRSVETGLGPDCNRLRGPSTIRSEFVRRGSVLQADLGRAAVFRVPGLSKCDKFLSVTLSDAFTTAPASGSCSLNDKANS</sequence>
<evidence type="ECO:0000313" key="1">
    <source>
        <dbReference type="EMBL" id="KAJ1144405.1"/>
    </source>
</evidence>
<name>A0AAV7QWM7_PLEWA</name>
<gene>
    <name evidence="1" type="ORF">NDU88_010704</name>
</gene>
<proteinExistence type="predicted"/>
<dbReference type="Proteomes" id="UP001066276">
    <property type="component" value="Chromosome 6"/>
</dbReference>
<reference evidence="1" key="1">
    <citation type="journal article" date="2022" name="bioRxiv">
        <title>Sequencing and chromosome-scale assembly of the giantPleurodeles waltlgenome.</title>
        <authorList>
            <person name="Brown T."/>
            <person name="Elewa A."/>
            <person name="Iarovenko S."/>
            <person name="Subramanian E."/>
            <person name="Araus A.J."/>
            <person name="Petzold A."/>
            <person name="Susuki M."/>
            <person name="Suzuki K.-i.T."/>
            <person name="Hayashi T."/>
            <person name="Toyoda A."/>
            <person name="Oliveira C."/>
            <person name="Osipova E."/>
            <person name="Leigh N.D."/>
            <person name="Simon A."/>
            <person name="Yun M.H."/>
        </authorList>
    </citation>
    <scope>NUCLEOTIDE SEQUENCE</scope>
    <source>
        <strain evidence="1">20211129_DDA</strain>
        <tissue evidence="1">Liver</tissue>
    </source>
</reference>
<evidence type="ECO:0000313" key="2">
    <source>
        <dbReference type="Proteomes" id="UP001066276"/>
    </source>
</evidence>
<accession>A0AAV7QWM7</accession>
<protein>
    <submittedName>
        <fullName evidence="1">Uncharacterized protein</fullName>
    </submittedName>
</protein>
<dbReference type="EMBL" id="JANPWB010000010">
    <property type="protein sequence ID" value="KAJ1144405.1"/>
    <property type="molecule type" value="Genomic_DNA"/>
</dbReference>
<dbReference type="AlphaFoldDB" id="A0AAV7QWM7"/>
<keyword evidence="2" id="KW-1185">Reference proteome</keyword>